<evidence type="ECO:0000313" key="2">
    <source>
        <dbReference type="Proteomes" id="UP000694892"/>
    </source>
</evidence>
<proteinExistence type="predicted"/>
<accession>A0A974I3E6</accession>
<gene>
    <name evidence="1" type="ORF">XELAEV_18005625mg</name>
</gene>
<protein>
    <submittedName>
        <fullName evidence="1">Uncharacterized protein</fullName>
    </submittedName>
</protein>
<dbReference type="AlphaFoldDB" id="A0A974I3E6"/>
<dbReference type="EMBL" id="CM004466">
    <property type="protein sequence ID" value="OCT99843.1"/>
    <property type="molecule type" value="Genomic_DNA"/>
</dbReference>
<organism evidence="1 2">
    <name type="scientific">Xenopus laevis</name>
    <name type="common">African clawed frog</name>
    <dbReference type="NCBI Taxonomy" id="8355"/>
    <lineage>
        <taxon>Eukaryota</taxon>
        <taxon>Metazoa</taxon>
        <taxon>Chordata</taxon>
        <taxon>Craniata</taxon>
        <taxon>Vertebrata</taxon>
        <taxon>Euteleostomi</taxon>
        <taxon>Amphibia</taxon>
        <taxon>Batrachia</taxon>
        <taxon>Anura</taxon>
        <taxon>Pipoidea</taxon>
        <taxon>Pipidae</taxon>
        <taxon>Xenopodinae</taxon>
        <taxon>Xenopus</taxon>
        <taxon>Xenopus</taxon>
    </lineage>
</organism>
<reference evidence="2" key="1">
    <citation type="journal article" date="2016" name="Nature">
        <title>Genome evolution in the allotetraploid frog Xenopus laevis.</title>
        <authorList>
            <person name="Session A.M."/>
            <person name="Uno Y."/>
            <person name="Kwon T."/>
            <person name="Chapman J.A."/>
            <person name="Toyoda A."/>
            <person name="Takahashi S."/>
            <person name="Fukui A."/>
            <person name="Hikosaka A."/>
            <person name="Suzuki A."/>
            <person name="Kondo M."/>
            <person name="van Heeringen S.J."/>
            <person name="Quigley I."/>
            <person name="Heinz S."/>
            <person name="Ogino H."/>
            <person name="Ochi H."/>
            <person name="Hellsten U."/>
            <person name="Lyons J.B."/>
            <person name="Simakov O."/>
            <person name="Putnam N."/>
            <person name="Stites J."/>
            <person name="Kuroki Y."/>
            <person name="Tanaka T."/>
            <person name="Michiue T."/>
            <person name="Watanabe M."/>
            <person name="Bogdanovic O."/>
            <person name="Lister R."/>
            <person name="Georgiou G."/>
            <person name="Paranjpe S.S."/>
            <person name="van Kruijsbergen I."/>
            <person name="Shu S."/>
            <person name="Carlson J."/>
            <person name="Kinoshita T."/>
            <person name="Ohta Y."/>
            <person name="Mawaribuchi S."/>
            <person name="Jenkins J."/>
            <person name="Grimwood J."/>
            <person name="Schmutz J."/>
            <person name="Mitros T."/>
            <person name="Mozaffari S.V."/>
            <person name="Suzuki Y."/>
            <person name="Haramoto Y."/>
            <person name="Yamamoto T.S."/>
            <person name="Takagi C."/>
            <person name="Heald R."/>
            <person name="Miller K."/>
            <person name="Haudenschild C."/>
            <person name="Kitzman J."/>
            <person name="Nakayama T."/>
            <person name="Izutsu Y."/>
            <person name="Robert J."/>
            <person name="Fortriede J."/>
            <person name="Burns K."/>
            <person name="Lotay V."/>
            <person name="Karimi K."/>
            <person name="Yasuoka Y."/>
            <person name="Dichmann D.S."/>
            <person name="Flajnik M.F."/>
            <person name="Houston D.W."/>
            <person name="Shendure J."/>
            <person name="DuPasquier L."/>
            <person name="Vize P.D."/>
            <person name="Zorn A.M."/>
            <person name="Ito M."/>
            <person name="Marcotte E.M."/>
            <person name="Wallingford J.B."/>
            <person name="Ito Y."/>
            <person name="Asashima M."/>
            <person name="Ueno N."/>
            <person name="Matsuda Y."/>
            <person name="Veenstra G.J."/>
            <person name="Fujiyama A."/>
            <person name="Harland R.M."/>
            <person name="Taira M."/>
            <person name="Rokhsar D.S."/>
        </authorList>
    </citation>
    <scope>NUCLEOTIDE SEQUENCE [LARGE SCALE GENOMIC DNA]</scope>
    <source>
        <strain evidence="2">J</strain>
    </source>
</reference>
<evidence type="ECO:0000313" key="1">
    <source>
        <dbReference type="EMBL" id="OCT99843.1"/>
    </source>
</evidence>
<dbReference type="Proteomes" id="UP000694892">
    <property type="component" value="Chromosome 1L"/>
</dbReference>
<name>A0A974I3E6_XENLA</name>
<sequence>MPKYEAVFSPVPTKASDVSLKTGQIRILFKKPQACNKQTEQWPHLRLHWGLCAEVWPSQACCCTAQSTRKGGTIKGCNYSSLAAVRLQRKCCKSRFTYA</sequence>